<evidence type="ECO:0000256" key="8">
    <source>
        <dbReference type="ARBA" id="ARBA00047340"/>
    </source>
</evidence>
<evidence type="ECO:0000256" key="3">
    <source>
        <dbReference type="ARBA" id="ARBA00011991"/>
    </source>
</evidence>
<name>A0A5C1AJ92_9BACT</name>
<dbReference type="NCBIfam" id="TIGR03160">
    <property type="entry name" value="cobT_DBIPRT"/>
    <property type="match status" value="1"/>
</dbReference>
<sequence length="333" mass="34528">MTPAEVAAHLNSLAKPPGSLGRLEDLAAQLCHLQQTLTPKTTPRRIVLFAADHGVVAEGVTAWPSEVTQLMVRTIARGRAASSVLAASTGTDLRVVDVGTLGPTSPEATLHVWKVRAGSRNLAREPALTVDEFRQAVAVGEKQAESAAEAGMVVVAAGEMGIGNTTPASCLTSLLTGSPTDETVGLGAGADDAILERKRRVVGEAVDRVRGKLPTDPETAIAAVCGLEIAAMAGFYRRAAVLKRTVVLDGFIATSAALVAERLWPGTARQMIAAHRSAEPGHAVALRQLGLKPILDNWGMRLGEGTGALIAMPLLDAAAAIMGMAMLHEAGVQ</sequence>
<dbReference type="GO" id="GO:0009236">
    <property type="term" value="P:cobalamin biosynthetic process"/>
    <property type="evidence" value="ECO:0007669"/>
    <property type="project" value="UniProtKB-UniRule"/>
</dbReference>
<comment type="pathway">
    <text evidence="1">Nucleoside biosynthesis; alpha-ribazole biosynthesis; alpha-ribazole from 5,6-dimethylbenzimidazole: step 1/2.</text>
</comment>
<evidence type="ECO:0000256" key="2">
    <source>
        <dbReference type="ARBA" id="ARBA00007110"/>
    </source>
</evidence>
<dbReference type="RefSeq" id="WP_149112761.1">
    <property type="nucleotide sequence ID" value="NZ_CP042425.1"/>
</dbReference>
<dbReference type="EC" id="2.4.2.21" evidence="3 9"/>
<dbReference type="OrthoDB" id="9781491at2"/>
<keyword evidence="11" id="KW-1185">Reference proteome</keyword>
<dbReference type="PANTHER" id="PTHR43463:SF1">
    <property type="entry name" value="NICOTINATE-NUCLEOTIDE--DIMETHYLBENZIMIDAZOLE PHOSPHORIBOSYLTRANSFERASE"/>
    <property type="match status" value="1"/>
</dbReference>
<evidence type="ECO:0000256" key="4">
    <source>
        <dbReference type="ARBA" id="ARBA00015486"/>
    </source>
</evidence>
<protein>
    <recommendedName>
        <fullName evidence="4 9">Nicotinate-nucleotide--dimethylbenzimidazole phosphoribosyltransferase</fullName>
        <ecNumber evidence="3 9">2.4.2.21</ecNumber>
    </recommendedName>
</protein>
<dbReference type="NCBIfam" id="NF000996">
    <property type="entry name" value="PRK00105.1"/>
    <property type="match status" value="1"/>
</dbReference>
<keyword evidence="6 10" id="KW-0328">Glycosyltransferase</keyword>
<evidence type="ECO:0000256" key="5">
    <source>
        <dbReference type="ARBA" id="ARBA00022573"/>
    </source>
</evidence>
<keyword evidence="5" id="KW-0169">Cobalamin biosynthesis</keyword>
<dbReference type="Gene3D" id="1.10.1610.10">
    <property type="match status" value="1"/>
</dbReference>
<gene>
    <name evidence="10" type="primary">cobT</name>
    <name evidence="10" type="ORF">PX52LOC_05253</name>
</gene>
<keyword evidence="7 10" id="KW-0808">Transferase</keyword>
<evidence type="ECO:0000313" key="10">
    <source>
        <dbReference type="EMBL" id="QEL18237.1"/>
    </source>
</evidence>
<dbReference type="PANTHER" id="PTHR43463">
    <property type="entry name" value="NICOTINATE-NUCLEOTIDE--DIMETHYLBENZIMIDAZOLE PHOSPHORIBOSYLTRANSFERASE"/>
    <property type="match status" value="1"/>
</dbReference>
<evidence type="ECO:0000256" key="9">
    <source>
        <dbReference type="NCBIfam" id="TIGR03160"/>
    </source>
</evidence>
<dbReference type="Pfam" id="PF02277">
    <property type="entry name" value="DBI_PRT"/>
    <property type="match status" value="1"/>
</dbReference>
<dbReference type="InterPro" id="IPR017846">
    <property type="entry name" value="Nict_dMeBzImd_PRibTrfase_bact"/>
</dbReference>
<dbReference type="GO" id="GO:0008939">
    <property type="term" value="F:nicotinate-nucleotide-dimethylbenzimidazole phosphoribosyltransferase activity"/>
    <property type="evidence" value="ECO:0007669"/>
    <property type="project" value="UniProtKB-UniRule"/>
</dbReference>
<dbReference type="InterPro" id="IPR003200">
    <property type="entry name" value="Nict_dMeBzImd_PRibTrfase"/>
</dbReference>
<accession>A0A5C1AJ92</accession>
<dbReference type="KEGG" id="lrs:PX52LOC_05253"/>
<dbReference type="SUPFAM" id="SSF52733">
    <property type="entry name" value="Nicotinate mononucleotide:5,6-dimethylbenzimidazole phosphoribosyltransferase (CobT)"/>
    <property type="match status" value="1"/>
</dbReference>
<organism evidence="10 11">
    <name type="scientific">Limnoglobus roseus</name>
    <dbReference type="NCBI Taxonomy" id="2598579"/>
    <lineage>
        <taxon>Bacteria</taxon>
        <taxon>Pseudomonadati</taxon>
        <taxon>Planctomycetota</taxon>
        <taxon>Planctomycetia</taxon>
        <taxon>Gemmatales</taxon>
        <taxon>Gemmataceae</taxon>
        <taxon>Limnoglobus</taxon>
    </lineage>
</organism>
<dbReference type="CDD" id="cd02439">
    <property type="entry name" value="DMB-PRT_CobT"/>
    <property type="match status" value="1"/>
</dbReference>
<evidence type="ECO:0000313" key="11">
    <source>
        <dbReference type="Proteomes" id="UP000324974"/>
    </source>
</evidence>
<dbReference type="Proteomes" id="UP000324974">
    <property type="component" value="Chromosome"/>
</dbReference>
<dbReference type="AlphaFoldDB" id="A0A5C1AJ92"/>
<proteinExistence type="inferred from homology"/>
<evidence type="ECO:0000256" key="6">
    <source>
        <dbReference type="ARBA" id="ARBA00022676"/>
    </source>
</evidence>
<reference evidence="11" key="1">
    <citation type="submission" date="2019-08" db="EMBL/GenBank/DDBJ databases">
        <title>Limnoglobus roseus gen. nov., sp. nov., a novel freshwater planctomycete with a giant genome from the family Gemmataceae.</title>
        <authorList>
            <person name="Kulichevskaya I.S."/>
            <person name="Naumoff D.G."/>
            <person name="Miroshnikov K."/>
            <person name="Ivanova A."/>
            <person name="Philippov D.A."/>
            <person name="Hakobyan A."/>
            <person name="Rijpstra I.C."/>
            <person name="Sinninghe Damste J.S."/>
            <person name="Liesack W."/>
            <person name="Dedysh S.N."/>
        </authorList>
    </citation>
    <scope>NUCLEOTIDE SEQUENCE [LARGE SCALE GENOMIC DNA]</scope>
    <source>
        <strain evidence="11">PX52</strain>
    </source>
</reference>
<comment type="catalytic activity">
    <reaction evidence="8">
        <text>5,6-dimethylbenzimidazole + nicotinate beta-D-ribonucleotide = alpha-ribazole 5'-phosphate + nicotinate + H(+)</text>
        <dbReference type="Rhea" id="RHEA:11196"/>
        <dbReference type="ChEBI" id="CHEBI:15378"/>
        <dbReference type="ChEBI" id="CHEBI:15890"/>
        <dbReference type="ChEBI" id="CHEBI:32544"/>
        <dbReference type="ChEBI" id="CHEBI:57502"/>
        <dbReference type="ChEBI" id="CHEBI:57918"/>
        <dbReference type="EC" id="2.4.2.21"/>
    </reaction>
</comment>
<evidence type="ECO:0000256" key="1">
    <source>
        <dbReference type="ARBA" id="ARBA00005049"/>
    </source>
</evidence>
<dbReference type="Gene3D" id="3.40.50.10210">
    <property type="match status" value="1"/>
</dbReference>
<dbReference type="UniPathway" id="UPA00061">
    <property type="reaction ID" value="UER00516"/>
</dbReference>
<comment type="similarity">
    <text evidence="2">Belongs to the CobT family.</text>
</comment>
<dbReference type="EMBL" id="CP042425">
    <property type="protein sequence ID" value="QEL18237.1"/>
    <property type="molecule type" value="Genomic_DNA"/>
</dbReference>
<dbReference type="InterPro" id="IPR036087">
    <property type="entry name" value="Nict_dMeBzImd_PRibTrfase_sf"/>
</dbReference>
<dbReference type="InterPro" id="IPR023195">
    <property type="entry name" value="Nict_dMeBzImd_PRibTrfase_N"/>
</dbReference>
<evidence type="ECO:0000256" key="7">
    <source>
        <dbReference type="ARBA" id="ARBA00022679"/>
    </source>
</evidence>